<gene>
    <name evidence="1" type="ORF">PLXY2_LOCUS9919</name>
</gene>
<dbReference type="AlphaFoldDB" id="A0A8S4FV16"/>
<dbReference type="EMBL" id="CAJHNJ030000041">
    <property type="protein sequence ID" value="CAG9130449.1"/>
    <property type="molecule type" value="Genomic_DNA"/>
</dbReference>
<reference evidence="1" key="1">
    <citation type="submission" date="2020-11" db="EMBL/GenBank/DDBJ databases">
        <authorList>
            <person name="Whiteford S."/>
        </authorList>
    </citation>
    <scope>NUCLEOTIDE SEQUENCE</scope>
</reference>
<accession>A0A8S4FV16</accession>
<organism evidence="1 2">
    <name type="scientific">Plutella xylostella</name>
    <name type="common">Diamondback moth</name>
    <name type="synonym">Plutella maculipennis</name>
    <dbReference type="NCBI Taxonomy" id="51655"/>
    <lineage>
        <taxon>Eukaryota</taxon>
        <taxon>Metazoa</taxon>
        <taxon>Ecdysozoa</taxon>
        <taxon>Arthropoda</taxon>
        <taxon>Hexapoda</taxon>
        <taxon>Insecta</taxon>
        <taxon>Pterygota</taxon>
        <taxon>Neoptera</taxon>
        <taxon>Endopterygota</taxon>
        <taxon>Lepidoptera</taxon>
        <taxon>Glossata</taxon>
        <taxon>Ditrysia</taxon>
        <taxon>Yponomeutoidea</taxon>
        <taxon>Plutellidae</taxon>
        <taxon>Plutella</taxon>
    </lineage>
</organism>
<proteinExistence type="predicted"/>
<evidence type="ECO:0000313" key="1">
    <source>
        <dbReference type="EMBL" id="CAG9130449.1"/>
    </source>
</evidence>
<evidence type="ECO:0000313" key="2">
    <source>
        <dbReference type="Proteomes" id="UP000653454"/>
    </source>
</evidence>
<protein>
    <submittedName>
        <fullName evidence="1">(diamondback moth) hypothetical protein</fullName>
    </submittedName>
</protein>
<name>A0A8S4FV16_PLUXY</name>
<sequence>MIPKMRVKYATQVFSRLVAVALGYFSILDQACDLLGRACSGMLAVNDSDADIPTSGALESSMFHDIATEVEIYEREGEQGVPMDQENTTTGQPLWSRRRRPQMGARHERTEALENITSSFCNVQQQKLSYEQLKVQLLMDEKIFKDSLYKIQLTTAEKELEIKVEILKQIQRGGLSLENIMGKKKDEYFFCTSTFYTYQCAMLLAETKFVFCSSRSSAVQSDVYCKF</sequence>
<comment type="caution">
    <text evidence="1">The sequence shown here is derived from an EMBL/GenBank/DDBJ whole genome shotgun (WGS) entry which is preliminary data.</text>
</comment>
<keyword evidence="2" id="KW-1185">Reference proteome</keyword>
<dbReference type="Proteomes" id="UP000653454">
    <property type="component" value="Unassembled WGS sequence"/>
</dbReference>